<evidence type="ECO:0000256" key="7">
    <source>
        <dbReference type="RuleBase" id="RU364114"/>
    </source>
</evidence>
<dbReference type="InterPro" id="IPR038375">
    <property type="entry name" value="NDUFAF7_sf"/>
</dbReference>
<dbReference type="Pfam" id="PF02636">
    <property type="entry name" value="Methyltransf_28"/>
    <property type="match status" value="1"/>
</dbReference>
<dbReference type="STRING" id="765440.A0A0C3BBK7"/>
<accession>A0A0C3BBK7</accession>
<dbReference type="FunCoup" id="A0A0C3BBK7">
    <property type="interactions" value="25"/>
</dbReference>
<dbReference type="EMBL" id="KN833057">
    <property type="protein sequence ID" value="KIM74702.1"/>
    <property type="molecule type" value="Genomic_DNA"/>
</dbReference>
<dbReference type="InterPro" id="IPR029063">
    <property type="entry name" value="SAM-dependent_MTases_sf"/>
</dbReference>
<dbReference type="GO" id="GO:0005739">
    <property type="term" value="C:mitochondrion"/>
    <property type="evidence" value="ECO:0007669"/>
    <property type="project" value="UniProtKB-SubCell"/>
</dbReference>
<evidence type="ECO:0000313" key="8">
    <source>
        <dbReference type="EMBL" id="KIM74702.1"/>
    </source>
</evidence>
<dbReference type="AlphaFoldDB" id="A0A0C3BBK7"/>
<dbReference type="PANTHER" id="PTHR12049:SF5">
    <property type="entry name" value="PROTEIN ARGININE METHYLTRANSFERASE NDUFAF7 HOMOLOG, MITOCHONDRIAL"/>
    <property type="match status" value="1"/>
</dbReference>
<proteinExistence type="inferred from homology"/>
<dbReference type="GO" id="GO:0035243">
    <property type="term" value="F:protein-arginine omega-N symmetric methyltransferase activity"/>
    <property type="evidence" value="ECO:0007669"/>
    <property type="project" value="UniProtKB-EC"/>
</dbReference>
<evidence type="ECO:0000256" key="4">
    <source>
        <dbReference type="ARBA" id="ARBA00022679"/>
    </source>
</evidence>
<dbReference type="HOGENOM" id="CLU_028484_1_0_1"/>
<dbReference type="Gene3D" id="3.40.50.12710">
    <property type="match status" value="1"/>
</dbReference>
<evidence type="ECO:0000256" key="3">
    <source>
        <dbReference type="ARBA" id="ARBA00022603"/>
    </source>
</evidence>
<keyword evidence="9" id="KW-1185">Reference proteome</keyword>
<sequence length="533" mass="61002">MRFSSSSTFRLIQRQSVKSFGSTYTSTFATSAQSRLSTRKSFDRLNYNSDVSFEDSPDAYVNYDMVTANNLENHTAPPKRVKMLVRDFIEDSLYNPNYGYFPRHATIFTPSDNNIEFGSLRDSAEFENEVAKRYALYGADEEVGTGKQLWHTPTELFKPWYGQAIAQCLVSEYLLKYFPYEDFIIYEIGAGNGTLAMDILDYLREEYPEVYDRTQYNIIEISGNMVNRQRKKLYPAHPCVNIVHKSIFHWDIREPAPCFFVAMEVIDNFAHDLVRYDLQTLEPYQGLISIDEEGDFSTFYSPVADPLISSFLSLRQRLSHPPPLSRLLRASSTIRKIYTSLPFAPNLSVPEYLPTRLLSLLRTLRDHFPRHRLLLSDFSSLPDTIPGINAPVVQTRYKNTTVPCTTLLVKQGYFDIFFPTNFERLRDMYEHVLSQPLTASPSTPYDLSRASPLTTSTSSLSVGADFFSSRHPSNRRRPLDGVASASGLPVGEHKSSVYSHAEFLETYASLGRTLLRNGENPMVDFYKNVKFLF</sequence>
<dbReference type="GO" id="GO:0032259">
    <property type="term" value="P:methylation"/>
    <property type="evidence" value="ECO:0007669"/>
    <property type="project" value="UniProtKB-KW"/>
</dbReference>
<evidence type="ECO:0000256" key="5">
    <source>
        <dbReference type="ARBA" id="ARBA00023128"/>
    </source>
</evidence>
<evidence type="ECO:0000313" key="9">
    <source>
        <dbReference type="Proteomes" id="UP000054166"/>
    </source>
</evidence>
<reference evidence="9" key="2">
    <citation type="submission" date="2015-01" db="EMBL/GenBank/DDBJ databases">
        <title>Evolutionary Origins and Diversification of the Mycorrhizal Mutualists.</title>
        <authorList>
            <consortium name="DOE Joint Genome Institute"/>
            <consortium name="Mycorrhizal Genomics Consortium"/>
            <person name="Kohler A."/>
            <person name="Kuo A."/>
            <person name="Nagy L.G."/>
            <person name="Floudas D."/>
            <person name="Copeland A."/>
            <person name="Barry K.W."/>
            <person name="Cichocki N."/>
            <person name="Veneault-Fourrey C."/>
            <person name="LaButti K."/>
            <person name="Lindquist E.A."/>
            <person name="Lipzen A."/>
            <person name="Lundell T."/>
            <person name="Morin E."/>
            <person name="Murat C."/>
            <person name="Riley R."/>
            <person name="Ohm R."/>
            <person name="Sun H."/>
            <person name="Tunlid A."/>
            <person name="Henrissat B."/>
            <person name="Grigoriev I.V."/>
            <person name="Hibbett D.S."/>
            <person name="Martin F."/>
        </authorList>
    </citation>
    <scope>NUCLEOTIDE SEQUENCE [LARGE SCALE GENOMIC DNA]</scope>
    <source>
        <strain evidence="9">F 1598</strain>
    </source>
</reference>
<comment type="function">
    <text evidence="7">Arginine methyltransferase involved in the assembly or stability of mitochondrial NADH:ubiquinone oxidoreductase complex (complex I).</text>
</comment>
<evidence type="ECO:0000256" key="2">
    <source>
        <dbReference type="ARBA" id="ARBA00005891"/>
    </source>
</evidence>
<evidence type="ECO:0000256" key="1">
    <source>
        <dbReference type="ARBA" id="ARBA00004173"/>
    </source>
</evidence>
<dbReference type="EC" id="2.1.1.320" evidence="7"/>
<organism evidence="8 9">
    <name type="scientific">Piloderma croceum (strain F 1598)</name>
    <dbReference type="NCBI Taxonomy" id="765440"/>
    <lineage>
        <taxon>Eukaryota</taxon>
        <taxon>Fungi</taxon>
        <taxon>Dikarya</taxon>
        <taxon>Basidiomycota</taxon>
        <taxon>Agaricomycotina</taxon>
        <taxon>Agaricomycetes</taxon>
        <taxon>Agaricomycetidae</taxon>
        <taxon>Atheliales</taxon>
        <taxon>Atheliaceae</taxon>
        <taxon>Piloderma</taxon>
    </lineage>
</organism>
<dbReference type="Proteomes" id="UP000054166">
    <property type="component" value="Unassembled WGS sequence"/>
</dbReference>
<comment type="subcellular location">
    <subcellularLocation>
        <location evidence="1 7">Mitochondrion</location>
    </subcellularLocation>
</comment>
<dbReference type="OrthoDB" id="17415at2759"/>
<dbReference type="SUPFAM" id="SSF53335">
    <property type="entry name" value="S-adenosyl-L-methionine-dependent methyltransferases"/>
    <property type="match status" value="1"/>
</dbReference>
<reference evidence="8 9" key="1">
    <citation type="submission" date="2014-04" db="EMBL/GenBank/DDBJ databases">
        <authorList>
            <consortium name="DOE Joint Genome Institute"/>
            <person name="Kuo A."/>
            <person name="Tarkka M."/>
            <person name="Buscot F."/>
            <person name="Kohler A."/>
            <person name="Nagy L.G."/>
            <person name="Floudas D."/>
            <person name="Copeland A."/>
            <person name="Barry K.W."/>
            <person name="Cichocki N."/>
            <person name="Veneault-Fourrey C."/>
            <person name="LaButti K."/>
            <person name="Lindquist E.A."/>
            <person name="Lipzen A."/>
            <person name="Lundell T."/>
            <person name="Morin E."/>
            <person name="Murat C."/>
            <person name="Sun H."/>
            <person name="Tunlid A."/>
            <person name="Henrissat B."/>
            <person name="Grigoriev I.V."/>
            <person name="Hibbett D.S."/>
            <person name="Martin F."/>
            <person name="Nordberg H.P."/>
            <person name="Cantor M.N."/>
            <person name="Hua S.X."/>
        </authorList>
    </citation>
    <scope>NUCLEOTIDE SEQUENCE [LARGE SCALE GENOMIC DNA]</scope>
    <source>
        <strain evidence="8 9">F 1598</strain>
    </source>
</reference>
<keyword evidence="3 7" id="KW-0489">Methyltransferase</keyword>
<name>A0A0C3BBK7_PILCF</name>
<keyword evidence="4 7" id="KW-0808">Transferase</keyword>
<comment type="similarity">
    <text evidence="2 7">Belongs to the NDUFAF7 family.</text>
</comment>
<dbReference type="PANTHER" id="PTHR12049">
    <property type="entry name" value="PROTEIN ARGININE METHYLTRANSFERASE NDUFAF7, MITOCHONDRIAL"/>
    <property type="match status" value="1"/>
</dbReference>
<keyword evidence="5 7" id="KW-0496">Mitochondrion</keyword>
<evidence type="ECO:0000256" key="6">
    <source>
        <dbReference type="ARBA" id="ARBA00048612"/>
    </source>
</evidence>
<dbReference type="InParanoid" id="A0A0C3BBK7"/>
<gene>
    <name evidence="8" type="ORF">PILCRDRAFT_828028</name>
</gene>
<dbReference type="InterPro" id="IPR003788">
    <property type="entry name" value="NDUFAF7"/>
</dbReference>
<protein>
    <recommendedName>
        <fullName evidence="7">Protein arginine methyltransferase NDUFAF7</fullName>
        <ecNumber evidence="7">2.1.1.320</ecNumber>
    </recommendedName>
</protein>
<comment type="catalytic activity">
    <reaction evidence="6 7">
        <text>L-arginyl-[protein] + 2 S-adenosyl-L-methionine = N(omega),N(omega)'-dimethyl-L-arginyl-[protein] + 2 S-adenosyl-L-homocysteine + 2 H(+)</text>
        <dbReference type="Rhea" id="RHEA:48108"/>
        <dbReference type="Rhea" id="RHEA-COMP:10532"/>
        <dbReference type="Rhea" id="RHEA-COMP:11992"/>
        <dbReference type="ChEBI" id="CHEBI:15378"/>
        <dbReference type="ChEBI" id="CHEBI:29965"/>
        <dbReference type="ChEBI" id="CHEBI:57856"/>
        <dbReference type="ChEBI" id="CHEBI:59789"/>
        <dbReference type="ChEBI" id="CHEBI:88221"/>
        <dbReference type="EC" id="2.1.1.320"/>
    </reaction>
</comment>